<keyword evidence="1" id="KW-0472">Membrane</keyword>
<feature type="transmembrane region" description="Helical" evidence="1">
    <location>
        <begin position="508"/>
        <end position="527"/>
    </location>
</feature>
<evidence type="ECO:0000313" key="2">
    <source>
        <dbReference type="EMBL" id="CAF9912635.1"/>
    </source>
</evidence>
<accession>A0A8H3IE63</accession>
<dbReference type="OrthoDB" id="5428055at2759"/>
<keyword evidence="3" id="KW-1185">Reference proteome</keyword>
<keyword evidence="1" id="KW-1133">Transmembrane helix</keyword>
<evidence type="ECO:0000313" key="3">
    <source>
        <dbReference type="Proteomes" id="UP000664534"/>
    </source>
</evidence>
<gene>
    <name evidence="2" type="ORF">IMSHALPRED_000369</name>
</gene>
<dbReference type="Proteomes" id="UP000664534">
    <property type="component" value="Unassembled WGS sequence"/>
</dbReference>
<evidence type="ECO:0000256" key="1">
    <source>
        <dbReference type="SAM" id="Phobius"/>
    </source>
</evidence>
<organism evidence="2 3">
    <name type="scientific">Imshaugia aleurites</name>
    <dbReference type="NCBI Taxonomy" id="172621"/>
    <lineage>
        <taxon>Eukaryota</taxon>
        <taxon>Fungi</taxon>
        <taxon>Dikarya</taxon>
        <taxon>Ascomycota</taxon>
        <taxon>Pezizomycotina</taxon>
        <taxon>Lecanoromycetes</taxon>
        <taxon>OSLEUM clade</taxon>
        <taxon>Lecanoromycetidae</taxon>
        <taxon>Lecanorales</taxon>
        <taxon>Lecanorineae</taxon>
        <taxon>Parmeliaceae</taxon>
        <taxon>Imshaugia</taxon>
    </lineage>
</organism>
<name>A0A8H3IE63_9LECA</name>
<sequence length="547" mass="63661">MEFYSRSSSRRFQDHVFVWDKKFAVRQEDAHRHENNRLTPDGEETIIEAFLTQFGSRLDPPQYAYTALREFLEDANEDDLRMNTTPTQHNQTNILLDDRRDDTGWQDVTNVRHFARDWNSYAGGYPPEGEKILYSLMNAGDLYEKRMKSMLQDGAERRILYISNMSSICGLALISTTPRYQAPVIRDFLQRYISYRVYLGVSMLPNHLGFTLEFHLPYYALRQHDSKLQDPRGLRRCGKFIPGRSASSLPECLYEAQISVVIVGVDEWVWTAYCCTENYFGSEETVQFYHERGLDAPSGGARPTHYPVWNPREYFLFILALRVNQITKEWSNTVIALEERLQYHEENVFNEDARVASLVDDKTFRRTKEYTTITDLLRLLHNALVKIIESWENFEKGEIQYFEVEEYQALRKSWHSYLAAISKDMSELRYLRRSLLQRIEMFDNKRSGLVNASAMVETRVATLQGNDIGRLTRVTVVGQESSLSALLWQLILDQAIFSMAIMPREASWVVYAILITLLTGFTVTVAFREQLVSFIASVWHEYKGGNT</sequence>
<reference evidence="2" key="1">
    <citation type="submission" date="2021-03" db="EMBL/GenBank/DDBJ databases">
        <authorList>
            <person name="Tagirdzhanova G."/>
        </authorList>
    </citation>
    <scope>NUCLEOTIDE SEQUENCE</scope>
</reference>
<keyword evidence="1" id="KW-0812">Transmembrane</keyword>
<proteinExistence type="predicted"/>
<dbReference type="EMBL" id="CAJPDT010000010">
    <property type="protein sequence ID" value="CAF9912635.1"/>
    <property type="molecule type" value="Genomic_DNA"/>
</dbReference>
<dbReference type="AlphaFoldDB" id="A0A8H3IE63"/>
<protein>
    <submittedName>
        <fullName evidence="2">Uncharacterized protein</fullName>
    </submittedName>
</protein>
<comment type="caution">
    <text evidence="2">The sequence shown here is derived from an EMBL/GenBank/DDBJ whole genome shotgun (WGS) entry which is preliminary data.</text>
</comment>